<proteinExistence type="predicted"/>
<organism evidence="1 2">
    <name type="scientific">Gossypium arboreum</name>
    <name type="common">Tree cotton</name>
    <name type="synonym">Gossypium nanking</name>
    <dbReference type="NCBI Taxonomy" id="29729"/>
    <lineage>
        <taxon>Eukaryota</taxon>
        <taxon>Viridiplantae</taxon>
        <taxon>Streptophyta</taxon>
        <taxon>Embryophyta</taxon>
        <taxon>Tracheophyta</taxon>
        <taxon>Spermatophyta</taxon>
        <taxon>Magnoliopsida</taxon>
        <taxon>eudicotyledons</taxon>
        <taxon>Gunneridae</taxon>
        <taxon>Pentapetalae</taxon>
        <taxon>rosids</taxon>
        <taxon>malvids</taxon>
        <taxon>Malvales</taxon>
        <taxon>Malvaceae</taxon>
        <taxon>Malvoideae</taxon>
        <taxon>Gossypium</taxon>
    </lineage>
</organism>
<dbReference type="AlphaFoldDB" id="A0A0B0P9Q7"/>
<keyword evidence="2" id="KW-1185">Reference proteome</keyword>
<name>A0A0B0P9Q7_GOSAR</name>
<gene>
    <name evidence="1" type="ORF">F383_01394</name>
</gene>
<evidence type="ECO:0000313" key="1">
    <source>
        <dbReference type="EMBL" id="KHG20864.1"/>
    </source>
</evidence>
<dbReference type="Proteomes" id="UP000032142">
    <property type="component" value="Unassembled WGS sequence"/>
</dbReference>
<protein>
    <submittedName>
        <fullName evidence="1">Uncharacterized protein</fullName>
    </submittedName>
</protein>
<evidence type="ECO:0000313" key="2">
    <source>
        <dbReference type="Proteomes" id="UP000032142"/>
    </source>
</evidence>
<accession>A0A0B0P9Q7</accession>
<sequence length="31" mass="3624">MGDTICTPSRQESYEINVARLHVWFQVKDTV</sequence>
<reference evidence="2" key="1">
    <citation type="submission" date="2014-09" db="EMBL/GenBank/DDBJ databases">
        <authorList>
            <person name="Mudge J."/>
            <person name="Ramaraj T."/>
            <person name="Lindquist I.E."/>
            <person name="Bharti A.K."/>
            <person name="Sundararajan A."/>
            <person name="Cameron C.T."/>
            <person name="Woodward J.E."/>
            <person name="May G.D."/>
            <person name="Brubaker C."/>
            <person name="Broadhvest J."/>
            <person name="Wilkins T.A."/>
        </authorList>
    </citation>
    <scope>NUCLEOTIDE SEQUENCE</scope>
    <source>
        <strain evidence="2">cv. AKA8401</strain>
    </source>
</reference>
<dbReference type="EMBL" id="KN416868">
    <property type="protein sequence ID" value="KHG20864.1"/>
    <property type="molecule type" value="Genomic_DNA"/>
</dbReference>